<sequence>MSGISEHDEFSTHAVPTDARVATFRVAAVSSMVSFSLPTFIAGIEVAYGVGEAMALWAILGGSFIIFLVGWLMGSIGARTGFNSYLLVRLAFGDTGARIVNLAFSISLLGWFGINLNLFGRAIAGLSSDVLGVVPPELLVTICASVLITVTTIIGFRAINFVSTLMIPVLMLVAVVFLAAVVGQGGSHSIMSETQMSLGDGISSIVGSIVIGCIIMPDITRFLRSSNGALVTSGASYMVFQPFVMWVGASAAFALATDDITTIMLTLGLGLGAFAIIIAGSWVLNALNLYSAVLGVTASFPRVNARNTAILLGALGVTAGLMNILDSFVEFLFYLSIVFIPVAGVVIVDHFVVRQSHYSVDVVADNQPLNARGLFAWFTGAAVALAGSEGLIVSVTTVAAIDAMIVSALLYFVLAKALGPRPSAHNGTGQ</sequence>
<evidence type="ECO:0000256" key="3">
    <source>
        <dbReference type="ARBA" id="ARBA00022692"/>
    </source>
</evidence>
<feature type="transmembrane region" description="Helical" evidence="6">
    <location>
        <begin position="54"/>
        <end position="78"/>
    </location>
</feature>
<feature type="transmembrane region" description="Helical" evidence="6">
    <location>
        <begin position="369"/>
        <end position="386"/>
    </location>
</feature>
<feature type="transmembrane region" description="Helical" evidence="6">
    <location>
        <begin position="308"/>
        <end position="325"/>
    </location>
</feature>
<feature type="transmembrane region" description="Helical" evidence="6">
    <location>
        <begin position="202"/>
        <end position="223"/>
    </location>
</feature>
<feature type="transmembrane region" description="Helical" evidence="6">
    <location>
        <begin position="163"/>
        <end position="182"/>
    </location>
</feature>
<evidence type="ECO:0000256" key="6">
    <source>
        <dbReference type="SAM" id="Phobius"/>
    </source>
</evidence>
<proteinExistence type="inferred from homology"/>
<feature type="transmembrane region" description="Helical" evidence="6">
    <location>
        <begin position="26"/>
        <end position="48"/>
    </location>
</feature>
<dbReference type="Gene3D" id="1.10.4160.10">
    <property type="entry name" value="Hydantoin permease"/>
    <property type="match status" value="1"/>
</dbReference>
<reference evidence="7 8" key="1">
    <citation type="submission" date="2019-02" db="EMBL/GenBank/DDBJ databases">
        <title>Halieaceae_genomes.</title>
        <authorList>
            <person name="Li S.-H."/>
        </authorList>
    </citation>
    <scope>NUCLEOTIDE SEQUENCE [LARGE SCALE GENOMIC DNA]</scope>
    <source>
        <strain evidence="7 8">JH123</strain>
    </source>
</reference>
<name>A0ABY6Q8I0_9GAMM</name>
<feature type="transmembrane region" description="Helical" evidence="6">
    <location>
        <begin position="99"/>
        <end position="118"/>
    </location>
</feature>
<evidence type="ECO:0000313" key="7">
    <source>
        <dbReference type="EMBL" id="UZP74538.1"/>
    </source>
</evidence>
<dbReference type="Proteomes" id="UP001317963">
    <property type="component" value="Chromosome"/>
</dbReference>
<feature type="transmembrane region" description="Helical" evidence="6">
    <location>
        <begin position="138"/>
        <end position="156"/>
    </location>
</feature>
<comment type="subcellular location">
    <subcellularLocation>
        <location evidence="1">Membrane</location>
        <topology evidence="1">Multi-pass membrane protein</topology>
    </subcellularLocation>
</comment>
<protein>
    <submittedName>
        <fullName evidence="7">Cytosine permease</fullName>
    </submittedName>
</protein>
<accession>A0ABY6Q8I0</accession>
<dbReference type="PANTHER" id="PTHR30569">
    <property type="entry name" value="CYTOSINE TRANSPORTER CODB"/>
    <property type="match status" value="1"/>
</dbReference>
<evidence type="ECO:0000256" key="5">
    <source>
        <dbReference type="ARBA" id="ARBA00023136"/>
    </source>
</evidence>
<comment type="similarity">
    <text evidence="2">Belongs to the purine-cytosine permease (2.A.39) family.</text>
</comment>
<dbReference type="InterPro" id="IPR001248">
    <property type="entry name" value="Pur-cyt_permease"/>
</dbReference>
<dbReference type="EMBL" id="CP036501">
    <property type="protein sequence ID" value="UZP74538.1"/>
    <property type="molecule type" value="Genomic_DNA"/>
</dbReference>
<dbReference type="Pfam" id="PF02133">
    <property type="entry name" value="Transp_cyt_pur"/>
    <property type="match status" value="1"/>
</dbReference>
<keyword evidence="8" id="KW-1185">Reference proteome</keyword>
<gene>
    <name evidence="7" type="ORF">E0F26_07210</name>
</gene>
<dbReference type="PANTHER" id="PTHR30569:SF0">
    <property type="entry name" value="CYTOSINE PERMEASE"/>
    <property type="match status" value="1"/>
</dbReference>
<keyword evidence="5 6" id="KW-0472">Membrane</keyword>
<feature type="transmembrane region" description="Helical" evidence="6">
    <location>
        <begin position="392"/>
        <end position="414"/>
    </location>
</feature>
<keyword evidence="4 6" id="KW-1133">Transmembrane helix</keyword>
<feature type="transmembrane region" description="Helical" evidence="6">
    <location>
        <begin position="235"/>
        <end position="256"/>
    </location>
</feature>
<evidence type="ECO:0000256" key="2">
    <source>
        <dbReference type="ARBA" id="ARBA00008974"/>
    </source>
</evidence>
<evidence type="ECO:0000256" key="1">
    <source>
        <dbReference type="ARBA" id="ARBA00004141"/>
    </source>
</evidence>
<feature type="transmembrane region" description="Helical" evidence="6">
    <location>
        <begin position="331"/>
        <end position="348"/>
    </location>
</feature>
<evidence type="ECO:0000256" key="4">
    <source>
        <dbReference type="ARBA" id="ARBA00022989"/>
    </source>
</evidence>
<organism evidence="7 8">
    <name type="scientific">Candidatus Paraluminiphilus aquimaris</name>
    <dbReference type="NCBI Taxonomy" id="2518994"/>
    <lineage>
        <taxon>Bacteria</taxon>
        <taxon>Pseudomonadati</taxon>
        <taxon>Pseudomonadota</taxon>
        <taxon>Gammaproteobacteria</taxon>
        <taxon>Cellvibrionales</taxon>
        <taxon>Halieaceae</taxon>
        <taxon>Candidatus Paraluminiphilus</taxon>
    </lineage>
</organism>
<feature type="transmembrane region" description="Helical" evidence="6">
    <location>
        <begin position="262"/>
        <end position="287"/>
    </location>
</feature>
<dbReference type="RefSeq" id="WP_279240991.1">
    <property type="nucleotide sequence ID" value="NZ_CP036501.1"/>
</dbReference>
<dbReference type="InterPro" id="IPR030191">
    <property type="entry name" value="CodB"/>
</dbReference>
<keyword evidence="3 6" id="KW-0812">Transmembrane</keyword>
<evidence type="ECO:0000313" key="8">
    <source>
        <dbReference type="Proteomes" id="UP001317963"/>
    </source>
</evidence>